<sequence>MGRGKFSTHWTSHHTCNRIGAFFLCQRCRDGQWSHAPVPLSHQLLQFSSSSFLFLFLHTIAIVACSSSIRAALFYSTEVMEGIELDSGPTMTAFDLDG</sequence>
<name>A0A0A9TRP5_ARUDO</name>
<protein>
    <submittedName>
        <fullName evidence="1">Uncharacterized protein</fullName>
    </submittedName>
</protein>
<dbReference type="AlphaFoldDB" id="A0A0A9TRP5"/>
<reference evidence="1" key="1">
    <citation type="submission" date="2014-09" db="EMBL/GenBank/DDBJ databases">
        <authorList>
            <person name="Magalhaes I.L.F."/>
            <person name="Oliveira U."/>
            <person name="Santos F.R."/>
            <person name="Vidigal T.H.D.A."/>
            <person name="Brescovit A.D."/>
            <person name="Santos A.J."/>
        </authorList>
    </citation>
    <scope>NUCLEOTIDE SEQUENCE</scope>
    <source>
        <tissue evidence="1">Shoot tissue taken approximately 20 cm above the soil surface</tissue>
    </source>
</reference>
<organism evidence="1">
    <name type="scientific">Arundo donax</name>
    <name type="common">Giant reed</name>
    <name type="synonym">Donax arundinaceus</name>
    <dbReference type="NCBI Taxonomy" id="35708"/>
    <lineage>
        <taxon>Eukaryota</taxon>
        <taxon>Viridiplantae</taxon>
        <taxon>Streptophyta</taxon>
        <taxon>Embryophyta</taxon>
        <taxon>Tracheophyta</taxon>
        <taxon>Spermatophyta</taxon>
        <taxon>Magnoliopsida</taxon>
        <taxon>Liliopsida</taxon>
        <taxon>Poales</taxon>
        <taxon>Poaceae</taxon>
        <taxon>PACMAD clade</taxon>
        <taxon>Arundinoideae</taxon>
        <taxon>Arundineae</taxon>
        <taxon>Arundo</taxon>
    </lineage>
</organism>
<accession>A0A0A9TRP5</accession>
<evidence type="ECO:0000313" key="1">
    <source>
        <dbReference type="EMBL" id="JAD17870.1"/>
    </source>
</evidence>
<proteinExistence type="predicted"/>
<dbReference type="EMBL" id="GBRH01280025">
    <property type="protein sequence ID" value="JAD17870.1"/>
    <property type="molecule type" value="Transcribed_RNA"/>
</dbReference>
<reference evidence="1" key="2">
    <citation type="journal article" date="2015" name="Data Brief">
        <title>Shoot transcriptome of the giant reed, Arundo donax.</title>
        <authorList>
            <person name="Barrero R.A."/>
            <person name="Guerrero F.D."/>
            <person name="Moolhuijzen P."/>
            <person name="Goolsby J.A."/>
            <person name="Tidwell J."/>
            <person name="Bellgard S.E."/>
            <person name="Bellgard M.I."/>
        </authorList>
    </citation>
    <scope>NUCLEOTIDE SEQUENCE</scope>
    <source>
        <tissue evidence="1">Shoot tissue taken approximately 20 cm above the soil surface</tissue>
    </source>
</reference>